<evidence type="ECO:0000313" key="11">
    <source>
        <dbReference type="EMBL" id="ABQ24747.1"/>
    </source>
</evidence>
<dbReference type="GO" id="GO:1990281">
    <property type="term" value="C:efflux pump complex"/>
    <property type="evidence" value="ECO:0007669"/>
    <property type="project" value="TreeGrafter"/>
</dbReference>
<dbReference type="Proteomes" id="UP000006695">
    <property type="component" value="Chromosome"/>
</dbReference>
<organism evidence="11 12">
    <name type="scientific">Geotalea uraniireducens (strain Rf4)</name>
    <name type="common">Geobacter uraniireducens</name>
    <dbReference type="NCBI Taxonomy" id="351605"/>
    <lineage>
        <taxon>Bacteria</taxon>
        <taxon>Pseudomonadati</taxon>
        <taxon>Thermodesulfobacteriota</taxon>
        <taxon>Desulfuromonadia</taxon>
        <taxon>Geobacterales</taxon>
        <taxon>Geobacteraceae</taxon>
        <taxon>Geotalea</taxon>
    </lineage>
</organism>
<keyword evidence="7" id="KW-0998">Cell outer membrane</keyword>
<feature type="domain" description="SPOR" evidence="10">
    <location>
        <begin position="606"/>
        <end position="684"/>
    </location>
</feature>
<protein>
    <submittedName>
        <fullName evidence="11">Outer membrane efflux protein</fullName>
    </submittedName>
</protein>
<evidence type="ECO:0000256" key="3">
    <source>
        <dbReference type="ARBA" id="ARBA00022448"/>
    </source>
</evidence>
<reference evidence="11 12" key="1">
    <citation type="submission" date="2007-05" db="EMBL/GenBank/DDBJ databases">
        <title>Complete sequence of Geobacter uraniireducens Rf4.</title>
        <authorList>
            <consortium name="US DOE Joint Genome Institute"/>
            <person name="Copeland A."/>
            <person name="Lucas S."/>
            <person name="Lapidus A."/>
            <person name="Barry K."/>
            <person name="Detter J.C."/>
            <person name="Glavina del Rio T."/>
            <person name="Hammon N."/>
            <person name="Israni S."/>
            <person name="Dalin E."/>
            <person name="Tice H."/>
            <person name="Pitluck S."/>
            <person name="Chertkov O."/>
            <person name="Brettin T."/>
            <person name="Bruce D."/>
            <person name="Han C."/>
            <person name="Schmutz J."/>
            <person name="Larimer F."/>
            <person name="Land M."/>
            <person name="Hauser L."/>
            <person name="Kyrpides N."/>
            <person name="Mikhailova N."/>
            <person name="Shelobolina E."/>
            <person name="Aklujkar M."/>
            <person name="Lovley D."/>
            <person name="Richardson P."/>
        </authorList>
    </citation>
    <scope>NUCLEOTIDE SEQUENCE [LARGE SCALE GENOMIC DNA]</scope>
    <source>
        <strain evidence="11 12">Rf4</strain>
    </source>
</reference>
<keyword evidence="12" id="KW-1185">Reference proteome</keyword>
<dbReference type="RefSeq" id="WP_011937472.1">
    <property type="nucleotide sequence ID" value="NC_009483.1"/>
</dbReference>
<dbReference type="EMBL" id="CP000698">
    <property type="protein sequence ID" value="ABQ24747.1"/>
    <property type="molecule type" value="Genomic_DNA"/>
</dbReference>
<dbReference type="PROSITE" id="PS51724">
    <property type="entry name" value="SPOR"/>
    <property type="match status" value="1"/>
</dbReference>
<dbReference type="GO" id="GO:0042834">
    <property type="term" value="F:peptidoglycan binding"/>
    <property type="evidence" value="ECO:0007669"/>
    <property type="project" value="InterPro"/>
</dbReference>
<dbReference type="KEGG" id="gur:Gura_0533"/>
<accession>A5GCE3</accession>
<feature type="compositionally biased region" description="Basic and acidic residues" evidence="9">
    <location>
        <begin position="556"/>
        <end position="574"/>
    </location>
</feature>
<evidence type="ECO:0000256" key="2">
    <source>
        <dbReference type="ARBA" id="ARBA00007613"/>
    </source>
</evidence>
<name>A5GCE3_GEOUR</name>
<comment type="similarity">
    <text evidence="2">Belongs to the outer membrane factor (OMF) (TC 1.B.17) family.</text>
</comment>
<dbReference type="HOGENOM" id="CLU_365929_0_0_7"/>
<keyword evidence="4" id="KW-1134">Transmembrane beta strand</keyword>
<keyword evidence="3" id="KW-0813">Transport</keyword>
<dbReference type="GO" id="GO:0009279">
    <property type="term" value="C:cell outer membrane"/>
    <property type="evidence" value="ECO:0007669"/>
    <property type="project" value="UniProtKB-SubCell"/>
</dbReference>
<dbReference type="SUPFAM" id="SSF110997">
    <property type="entry name" value="Sporulation related repeat"/>
    <property type="match status" value="1"/>
</dbReference>
<dbReference type="InterPro" id="IPR007730">
    <property type="entry name" value="SPOR-like_dom"/>
</dbReference>
<evidence type="ECO:0000256" key="9">
    <source>
        <dbReference type="SAM" id="MobiDB-lite"/>
    </source>
</evidence>
<dbReference type="InterPro" id="IPR051906">
    <property type="entry name" value="TolC-like"/>
</dbReference>
<evidence type="ECO:0000256" key="8">
    <source>
        <dbReference type="SAM" id="Coils"/>
    </source>
</evidence>
<proteinExistence type="inferred from homology"/>
<dbReference type="PANTHER" id="PTHR30026:SF23">
    <property type="entry name" value="TO APRF-PUTATIVE OUTER MEMBRANE EFFLUX PROTEIN OR SECRETED ALKALINE PHOSPHATASE-RELATED"/>
    <property type="match status" value="1"/>
</dbReference>
<evidence type="ECO:0000256" key="5">
    <source>
        <dbReference type="ARBA" id="ARBA00022692"/>
    </source>
</evidence>
<evidence type="ECO:0000259" key="10">
    <source>
        <dbReference type="PROSITE" id="PS51724"/>
    </source>
</evidence>
<dbReference type="InterPro" id="IPR036680">
    <property type="entry name" value="SPOR-like_sf"/>
</dbReference>
<evidence type="ECO:0000256" key="6">
    <source>
        <dbReference type="ARBA" id="ARBA00023136"/>
    </source>
</evidence>
<dbReference type="Pfam" id="PF02321">
    <property type="entry name" value="OEP"/>
    <property type="match status" value="1"/>
</dbReference>
<dbReference type="Gene3D" id="1.20.1600.10">
    <property type="entry name" value="Outer membrane efflux proteins (OEP)"/>
    <property type="match status" value="1"/>
</dbReference>
<keyword evidence="8" id="KW-0175">Coiled coil</keyword>
<dbReference type="SUPFAM" id="SSF56954">
    <property type="entry name" value="Outer membrane efflux proteins (OEP)"/>
    <property type="match status" value="1"/>
</dbReference>
<sequence length="762" mass="82192">MAKHATGLPVPKTLRAIVFGIIFLAAGKGHCDIVPEKVNLSRGFAVEMALRKNIDLRVEALNSSMAETDVARSRGFYNPFFSVSATGGVSAVPGDPFFKTTSGLASIGLTQYIPTGGSIAASTQTGFTNAEVEDSGTSTKDWQSSVGITVTQPLLKNSGKETTEVSITLAASAHQDSLERLRLVISDTVLAVITSYNHLYALRQVLESRLTALNSAQNFLDEIRNQIKPAPLQNMEIANAEFAIAQRRKDLVEAERNVRDQEASLRYLIGMEPKTQLIPVDPPSRLEPQETEDQAVKDALEFRPDLKQLQLTLTSSQLQERVARHQSLPDLSVTASGGLTGTGGSIGNSFQQIGDRPGSFWSVGMLFSVPLGNTSAINDYRKSKIRAEQVQNQVKALAWKIRNDVEADMRALLSARLQMQMADKSLQFAEQRLDEYRKNHKAGTTTVQDVLNAENDLISARNAQLDAVETFANAVTKLWRDTGKLLDRLGVHIDTSHPADLANEKMPTPAPERAVSTDAGESKKPGSTDMPAAPVSDGKVALPDSEMQVNGGRITTKAEKEQGEVKASRKDSADKVSAQTKEGEKEAAGMVAGEQATVFAGKAENAAATGKYTIKVGEYTVKSALANAKKKVQRAGLSPVVKKGPTKKEPMLGLYIGEFPDRESARKELDKLRSVNAKGLIIKSGAGKYSVYAGSYVNRKYAAKELERLAALGIKLSMKNISVSVPTSLLTAGSFPTREAAMNEAAKLEKQGLKPVVIENGK</sequence>
<keyword evidence="6" id="KW-0472">Membrane</keyword>
<feature type="region of interest" description="Disordered" evidence="9">
    <location>
        <begin position="498"/>
        <end position="589"/>
    </location>
</feature>
<dbReference type="PANTHER" id="PTHR30026">
    <property type="entry name" value="OUTER MEMBRANE PROTEIN TOLC"/>
    <property type="match status" value="1"/>
</dbReference>
<keyword evidence="5" id="KW-0812">Transmembrane</keyword>
<gene>
    <name evidence="11" type="ordered locus">Gura_0533</name>
</gene>
<evidence type="ECO:0000256" key="1">
    <source>
        <dbReference type="ARBA" id="ARBA00004442"/>
    </source>
</evidence>
<dbReference type="GO" id="GO:0015288">
    <property type="term" value="F:porin activity"/>
    <property type="evidence" value="ECO:0007669"/>
    <property type="project" value="TreeGrafter"/>
</dbReference>
<feature type="coiled-coil region" evidence="8">
    <location>
        <begin position="235"/>
        <end position="264"/>
    </location>
</feature>
<evidence type="ECO:0000313" key="12">
    <source>
        <dbReference type="Proteomes" id="UP000006695"/>
    </source>
</evidence>
<evidence type="ECO:0000256" key="4">
    <source>
        <dbReference type="ARBA" id="ARBA00022452"/>
    </source>
</evidence>
<dbReference type="STRING" id="351605.Gura_0533"/>
<dbReference type="Pfam" id="PF05036">
    <property type="entry name" value="SPOR"/>
    <property type="match status" value="2"/>
</dbReference>
<dbReference type="Gene3D" id="3.30.70.1070">
    <property type="entry name" value="Sporulation related repeat"/>
    <property type="match status" value="2"/>
</dbReference>
<comment type="subcellular location">
    <subcellularLocation>
        <location evidence="1">Cell outer membrane</location>
    </subcellularLocation>
</comment>
<evidence type="ECO:0000256" key="7">
    <source>
        <dbReference type="ARBA" id="ARBA00023237"/>
    </source>
</evidence>
<dbReference type="AlphaFoldDB" id="A5GCE3"/>
<dbReference type="InterPro" id="IPR003423">
    <property type="entry name" value="OMP_efflux"/>
</dbReference>
<dbReference type="GO" id="GO:0015562">
    <property type="term" value="F:efflux transmembrane transporter activity"/>
    <property type="evidence" value="ECO:0007669"/>
    <property type="project" value="InterPro"/>
</dbReference>